<keyword evidence="3" id="KW-0233">DNA recombination</keyword>
<feature type="domain" description="Core-binding (CB)" evidence="6">
    <location>
        <begin position="21"/>
        <end position="124"/>
    </location>
</feature>
<dbReference type="SUPFAM" id="SSF56349">
    <property type="entry name" value="DNA breaking-rejoining enzymes"/>
    <property type="match status" value="1"/>
</dbReference>
<accession>A0A1C6SAB5</accession>
<dbReference type="GO" id="GO:0003677">
    <property type="term" value="F:DNA binding"/>
    <property type="evidence" value="ECO:0007669"/>
    <property type="project" value="UniProtKB-UniRule"/>
</dbReference>
<dbReference type="GO" id="GO:0015074">
    <property type="term" value="P:DNA integration"/>
    <property type="evidence" value="ECO:0007669"/>
    <property type="project" value="UniProtKB-KW"/>
</dbReference>
<name>A0A1C6SAB5_9ACTN</name>
<keyword evidence="8" id="KW-1185">Reference proteome</keyword>
<keyword evidence="1" id="KW-0229">DNA integration</keyword>
<evidence type="ECO:0000313" key="8">
    <source>
        <dbReference type="Proteomes" id="UP000199699"/>
    </source>
</evidence>
<dbReference type="InterPro" id="IPR011010">
    <property type="entry name" value="DNA_brk_join_enz"/>
</dbReference>
<proteinExistence type="predicted"/>
<dbReference type="Gene3D" id="1.10.443.10">
    <property type="entry name" value="Intergrase catalytic core"/>
    <property type="match status" value="1"/>
</dbReference>
<dbReference type="PANTHER" id="PTHR30349">
    <property type="entry name" value="PHAGE INTEGRASE-RELATED"/>
    <property type="match status" value="1"/>
</dbReference>
<dbReference type="PROSITE" id="PS51900">
    <property type="entry name" value="CB"/>
    <property type="match status" value="1"/>
</dbReference>
<dbReference type="PROSITE" id="PS51898">
    <property type="entry name" value="TYR_RECOMBINASE"/>
    <property type="match status" value="1"/>
</dbReference>
<dbReference type="InterPro" id="IPR004107">
    <property type="entry name" value="Integrase_SAM-like_N"/>
</dbReference>
<dbReference type="InterPro" id="IPR002104">
    <property type="entry name" value="Integrase_catalytic"/>
</dbReference>
<dbReference type="InterPro" id="IPR010998">
    <property type="entry name" value="Integrase_recombinase_N"/>
</dbReference>
<dbReference type="Gene3D" id="1.10.150.130">
    <property type="match status" value="1"/>
</dbReference>
<keyword evidence="2 4" id="KW-0238">DNA-binding</keyword>
<evidence type="ECO:0000259" key="6">
    <source>
        <dbReference type="PROSITE" id="PS51900"/>
    </source>
</evidence>
<gene>
    <name evidence="7" type="ORF">GA0070616_3264</name>
</gene>
<reference evidence="7 8" key="1">
    <citation type="submission" date="2016-06" db="EMBL/GenBank/DDBJ databases">
        <authorList>
            <person name="Kjaerup R.B."/>
            <person name="Dalgaard T.S."/>
            <person name="Juul-Madsen H.R."/>
        </authorList>
    </citation>
    <scope>NUCLEOTIDE SEQUENCE [LARGE SCALE GENOMIC DNA]</scope>
    <source>
        <strain evidence="7 8">DSM 43818</strain>
    </source>
</reference>
<evidence type="ECO:0000256" key="4">
    <source>
        <dbReference type="PROSITE-ProRule" id="PRU01248"/>
    </source>
</evidence>
<evidence type="ECO:0000256" key="1">
    <source>
        <dbReference type="ARBA" id="ARBA00022908"/>
    </source>
</evidence>
<dbReference type="OrthoDB" id="3276020at2"/>
<evidence type="ECO:0000259" key="5">
    <source>
        <dbReference type="PROSITE" id="PS51898"/>
    </source>
</evidence>
<dbReference type="GO" id="GO:0006310">
    <property type="term" value="P:DNA recombination"/>
    <property type="evidence" value="ECO:0007669"/>
    <property type="project" value="UniProtKB-KW"/>
</dbReference>
<dbReference type="Pfam" id="PF00589">
    <property type="entry name" value="Phage_integrase"/>
    <property type="match status" value="1"/>
</dbReference>
<dbReference type="InterPro" id="IPR013762">
    <property type="entry name" value="Integrase-like_cat_sf"/>
</dbReference>
<dbReference type="CDD" id="cd00397">
    <property type="entry name" value="DNA_BRE_C"/>
    <property type="match status" value="1"/>
</dbReference>
<sequence>MTKVVDAPVGQPGVELVDDAGVPIADVVGFLRLLTVRDYSPNTVRAYAHDLQKLFQFLHGRGLTVEEFRPALAVSFIEWLRTRSSGRGAQRLDLGLTAGNGRLLAAKTCNRVLAAVSSFFEYLISVERYGGADNPIVTISDQAAARVPGRPRAPLVTSRPQRPVRRALRIKTVESLPRPMSDDTYVALLGVLRTRRDRALLEMMWEGGLRPGEVLGLRLEDISYGRRRIVVRHRTDHPAGVRQKSRRDRTVDLLEGRALPAVSDYVMHERPADADTGYVFLVGGRGRRRWEPLSYDGLVRMFARAAGRAGVRDAWLTPHALRHTHATRMFEGGMRDLTLMTRLGHASPDSTKIYTRVSDPDVVKDYRAAIGNTTP</sequence>
<evidence type="ECO:0000256" key="2">
    <source>
        <dbReference type="ARBA" id="ARBA00023125"/>
    </source>
</evidence>
<feature type="domain" description="Tyr recombinase" evidence="5">
    <location>
        <begin position="175"/>
        <end position="367"/>
    </location>
</feature>
<evidence type="ECO:0000256" key="3">
    <source>
        <dbReference type="ARBA" id="ARBA00023172"/>
    </source>
</evidence>
<dbReference type="STRING" id="145857.GA0070616_3264"/>
<dbReference type="InterPro" id="IPR044068">
    <property type="entry name" value="CB"/>
</dbReference>
<dbReference type="AlphaFoldDB" id="A0A1C6SAB5"/>
<evidence type="ECO:0000313" key="7">
    <source>
        <dbReference type="EMBL" id="SCL26222.1"/>
    </source>
</evidence>
<dbReference type="Pfam" id="PF02899">
    <property type="entry name" value="Phage_int_SAM_1"/>
    <property type="match status" value="1"/>
</dbReference>
<organism evidence="7 8">
    <name type="scientific">Micromonospora nigra</name>
    <dbReference type="NCBI Taxonomy" id="145857"/>
    <lineage>
        <taxon>Bacteria</taxon>
        <taxon>Bacillati</taxon>
        <taxon>Actinomycetota</taxon>
        <taxon>Actinomycetes</taxon>
        <taxon>Micromonosporales</taxon>
        <taxon>Micromonosporaceae</taxon>
        <taxon>Micromonospora</taxon>
    </lineage>
</organism>
<dbReference type="PANTHER" id="PTHR30349:SF81">
    <property type="entry name" value="TYROSINE RECOMBINASE XERC"/>
    <property type="match status" value="1"/>
</dbReference>
<dbReference type="EMBL" id="FMHT01000003">
    <property type="protein sequence ID" value="SCL26222.1"/>
    <property type="molecule type" value="Genomic_DNA"/>
</dbReference>
<dbReference type="Proteomes" id="UP000199699">
    <property type="component" value="Unassembled WGS sequence"/>
</dbReference>
<dbReference type="InterPro" id="IPR050090">
    <property type="entry name" value="Tyrosine_recombinase_XerCD"/>
</dbReference>
<protein>
    <submittedName>
        <fullName evidence="7">Site-specific recombinase XerD</fullName>
    </submittedName>
</protein>